<dbReference type="GO" id="GO:0006046">
    <property type="term" value="P:N-acetylglucosamine catabolic process"/>
    <property type="evidence" value="ECO:0007669"/>
    <property type="project" value="TreeGrafter"/>
</dbReference>
<feature type="binding site" evidence="7">
    <location>
        <begin position="301"/>
        <end position="303"/>
    </location>
    <ligand>
        <name>substrate</name>
    </ligand>
</feature>
<dbReference type="EMBL" id="VDHJ01000011">
    <property type="protein sequence ID" value="TNL96064.1"/>
    <property type="molecule type" value="Genomic_DNA"/>
</dbReference>
<evidence type="ECO:0000256" key="7">
    <source>
        <dbReference type="PIRSR" id="PIRSR038994-2"/>
    </source>
</evidence>
<dbReference type="Gene3D" id="2.30.40.10">
    <property type="entry name" value="Urease, subunit C, domain 1"/>
    <property type="match status" value="1"/>
</dbReference>
<proteinExistence type="inferred from homology"/>
<feature type="domain" description="Amidohydrolase-related" evidence="9">
    <location>
        <begin position="42"/>
        <end position="371"/>
    </location>
</feature>
<keyword evidence="4 5" id="KW-0119">Carbohydrate metabolism</keyword>
<feature type="binding site" evidence="7">
    <location>
        <position position="218"/>
    </location>
    <ligand>
        <name>substrate</name>
    </ligand>
</feature>
<comment type="cofactor">
    <cofactor evidence="8">
        <name>a divalent metal cation</name>
        <dbReference type="ChEBI" id="CHEBI:60240"/>
    </cofactor>
    <text evidence="8">Binds 1 divalent metal cation per subunit.</text>
</comment>
<accession>A0A5C4U245</accession>
<dbReference type="SUPFAM" id="SSF51556">
    <property type="entry name" value="Metallo-dependent hydrolases"/>
    <property type="match status" value="1"/>
</dbReference>
<keyword evidence="11" id="KW-1185">Reference proteome</keyword>
<dbReference type="AlphaFoldDB" id="A0A5C4U245"/>
<evidence type="ECO:0000256" key="2">
    <source>
        <dbReference type="ARBA" id="ARBA00022723"/>
    </source>
</evidence>
<dbReference type="InterPro" id="IPR011059">
    <property type="entry name" value="Metal-dep_hydrolase_composite"/>
</dbReference>
<evidence type="ECO:0000259" key="9">
    <source>
        <dbReference type="Pfam" id="PF01979"/>
    </source>
</evidence>
<gene>
    <name evidence="10" type="ORF">FHE74_08520</name>
</gene>
<evidence type="ECO:0000256" key="8">
    <source>
        <dbReference type="PIRSR" id="PIRSR038994-3"/>
    </source>
</evidence>
<feature type="binding site" evidence="8">
    <location>
        <position position="207"/>
    </location>
    <ligand>
        <name>Zn(2+)</name>
        <dbReference type="ChEBI" id="CHEBI:29105"/>
    </ligand>
</feature>
<dbReference type="PIRSF" id="PIRSF038994">
    <property type="entry name" value="NagA"/>
    <property type="match status" value="1"/>
</dbReference>
<sequence>MIGRIVTPERVIPHGRLVVEDRTIEAVEELDGPAPEGASTFVPGFVDLHNHGGDRGAFPTGSEEDCRRAAAFHLRHGSTTLLASLVSATEEEITRQVRVLRPLVEDATIAGIHLEGPFINACRCGAQAPDRIQPGDPEMFARILEVAEGTVRQMTLAPETDHVDELVRLCVEHNVVVSFGHSDADAETARLAVQRAVEAGATVTATHLFNGMPPVHHRKPGVAAAMLTAAASGQAWAEVIADGVHLADDTVDMVVASAPGHSFAITDAMEAAGMPDGDYRLGPLEVAVVDRVARLVEGGAIAGGTSTLHDQYLRFSSRHGEVAAAKFVATTAAEVLGLSHVGRLEPGAVADVVELAPTGEIRSVIRQGQKVS</sequence>
<dbReference type="InterPro" id="IPR032466">
    <property type="entry name" value="Metal_Hydrolase"/>
</dbReference>
<comment type="caution">
    <text evidence="10">The sequence shown here is derived from an EMBL/GenBank/DDBJ whole genome shotgun (WGS) entry which is preliminary data.</text>
</comment>
<dbReference type="InterPro" id="IPR006680">
    <property type="entry name" value="Amidohydro-rel"/>
</dbReference>
<dbReference type="GO" id="GO:0046872">
    <property type="term" value="F:metal ion binding"/>
    <property type="evidence" value="ECO:0007669"/>
    <property type="project" value="UniProtKB-KW"/>
</dbReference>
<evidence type="ECO:0000256" key="1">
    <source>
        <dbReference type="ARBA" id="ARBA00010716"/>
    </source>
</evidence>
<keyword evidence="2 8" id="KW-0479">Metal-binding</keyword>
<feature type="active site" description="Proton donor/acceptor" evidence="6">
    <location>
        <position position="267"/>
    </location>
</feature>
<feature type="binding site" evidence="8">
    <location>
        <position position="181"/>
    </location>
    <ligand>
        <name>Zn(2+)</name>
        <dbReference type="ChEBI" id="CHEBI:29105"/>
    </ligand>
</feature>
<dbReference type="GO" id="GO:0008448">
    <property type="term" value="F:N-acetylglucosamine-6-phosphate deacetylase activity"/>
    <property type="evidence" value="ECO:0007669"/>
    <property type="project" value="InterPro"/>
</dbReference>
<feature type="binding site" evidence="7">
    <location>
        <begin position="210"/>
        <end position="211"/>
    </location>
    <ligand>
        <name>substrate</name>
    </ligand>
</feature>
<dbReference type="SUPFAM" id="SSF51338">
    <property type="entry name" value="Composite domain of metallo-dependent hydrolases"/>
    <property type="match status" value="1"/>
</dbReference>
<keyword evidence="3 5" id="KW-0378">Hydrolase</keyword>
<reference evidence="10 11" key="1">
    <citation type="submission" date="2019-06" db="EMBL/GenBank/DDBJ databases">
        <authorList>
            <person name="Li J."/>
        </authorList>
    </citation>
    <scope>NUCLEOTIDE SEQUENCE [LARGE SCALE GENOMIC DNA]</scope>
    <source>
        <strain evidence="10 11">LMG 28165</strain>
    </source>
</reference>
<dbReference type="OrthoDB" id="9776488at2"/>
<evidence type="ECO:0000256" key="5">
    <source>
        <dbReference type="PIRNR" id="PIRNR038994"/>
    </source>
</evidence>
<protein>
    <submittedName>
        <fullName evidence="10">Amidohydrolase family protein</fullName>
    </submittedName>
</protein>
<feature type="binding site" evidence="7">
    <location>
        <position position="245"/>
    </location>
    <ligand>
        <name>substrate</name>
    </ligand>
</feature>
<evidence type="ECO:0000313" key="10">
    <source>
        <dbReference type="EMBL" id="TNL96064.1"/>
    </source>
</evidence>
<dbReference type="PANTHER" id="PTHR11113:SF14">
    <property type="entry name" value="N-ACETYLGLUCOSAMINE-6-PHOSPHATE DEACETYLASE"/>
    <property type="match status" value="1"/>
</dbReference>
<evidence type="ECO:0000256" key="4">
    <source>
        <dbReference type="ARBA" id="ARBA00023277"/>
    </source>
</evidence>
<dbReference type="Proteomes" id="UP000312032">
    <property type="component" value="Unassembled WGS sequence"/>
</dbReference>
<organism evidence="10 11">
    <name type="scientific">Corynebacterium tapiri</name>
    <dbReference type="NCBI Taxonomy" id="1448266"/>
    <lineage>
        <taxon>Bacteria</taxon>
        <taxon>Bacillati</taxon>
        <taxon>Actinomycetota</taxon>
        <taxon>Actinomycetes</taxon>
        <taxon>Mycobacteriales</taxon>
        <taxon>Corynebacteriaceae</taxon>
        <taxon>Corynebacterium</taxon>
    </lineage>
</organism>
<dbReference type="PANTHER" id="PTHR11113">
    <property type="entry name" value="N-ACETYLGLUCOSAMINE-6-PHOSPHATE DEACETYLASE"/>
    <property type="match status" value="1"/>
</dbReference>
<evidence type="ECO:0000256" key="3">
    <source>
        <dbReference type="ARBA" id="ARBA00022801"/>
    </source>
</evidence>
<name>A0A5C4U245_9CORY</name>
<evidence type="ECO:0000256" key="6">
    <source>
        <dbReference type="PIRSR" id="PIRSR038994-1"/>
    </source>
</evidence>
<comment type="similarity">
    <text evidence="1 5">Belongs to the metallo-dependent hydrolases superfamily. NagA family.</text>
</comment>
<dbReference type="Gene3D" id="3.20.20.140">
    <property type="entry name" value="Metal-dependent hydrolases"/>
    <property type="match status" value="1"/>
</dbReference>
<evidence type="ECO:0000313" key="11">
    <source>
        <dbReference type="Proteomes" id="UP000312032"/>
    </source>
</evidence>
<feature type="binding site" evidence="8">
    <location>
        <position position="115"/>
    </location>
    <ligand>
        <name>Zn(2+)</name>
        <dbReference type="ChEBI" id="CHEBI:29105"/>
    </ligand>
</feature>
<dbReference type="InterPro" id="IPR003764">
    <property type="entry name" value="GlcNAc_6-P_deAcase"/>
</dbReference>
<feature type="binding site" evidence="7">
    <location>
        <position position="126"/>
    </location>
    <ligand>
        <name>substrate</name>
    </ligand>
</feature>
<dbReference type="RefSeq" id="WP_139466087.1">
    <property type="nucleotide sequence ID" value="NZ_VDHJ01000011.1"/>
</dbReference>
<dbReference type="Pfam" id="PF01979">
    <property type="entry name" value="Amidohydro_1"/>
    <property type="match status" value="1"/>
</dbReference>